<dbReference type="PANTHER" id="PTHR43740">
    <property type="entry name" value="LEUCYL-TRNA SYNTHETASE"/>
    <property type="match status" value="1"/>
</dbReference>
<name>A0A933IA66_UNCT6</name>
<feature type="domain" description="Aminoacyl-tRNA synthetase class Ia" evidence="10">
    <location>
        <begin position="622"/>
        <end position="662"/>
    </location>
</feature>
<dbReference type="HAMAP" id="MF_00049_B">
    <property type="entry name" value="Leu_tRNA_synth_B"/>
    <property type="match status" value="1"/>
</dbReference>
<dbReference type="PANTHER" id="PTHR43740:SF2">
    <property type="entry name" value="LEUCINE--TRNA LIGASE, MITOCHONDRIAL"/>
    <property type="match status" value="1"/>
</dbReference>
<feature type="domain" description="Methionyl/Valyl/Leucyl/Isoleucyl-tRNA synthetase anticodon-binding" evidence="11">
    <location>
        <begin position="706"/>
        <end position="834"/>
    </location>
</feature>
<dbReference type="SUPFAM" id="SSF52374">
    <property type="entry name" value="Nucleotidylyl transferase"/>
    <property type="match status" value="1"/>
</dbReference>
<keyword evidence="6 9" id="KW-0648">Protein biosynthesis</keyword>
<dbReference type="GO" id="GO:0005829">
    <property type="term" value="C:cytosol"/>
    <property type="evidence" value="ECO:0007669"/>
    <property type="project" value="TreeGrafter"/>
</dbReference>
<dbReference type="EMBL" id="JACQXR010000034">
    <property type="protein sequence ID" value="MBI4726147.1"/>
    <property type="molecule type" value="Genomic_DNA"/>
</dbReference>
<reference evidence="13" key="1">
    <citation type="submission" date="2020-07" db="EMBL/GenBank/DDBJ databases">
        <title>Huge and variable diversity of episymbiotic CPR bacteria and DPANN archaea in groundwater ecosystems.</title>
        <authorList>
            <person name="He C.Y."/>
            <person name="Keren R."/>
            <person name="Whittaker M."/>
            <person name="Farag I.F."/>
            <person name="Doudna J."/>
            <person name="Cate J.H.D."/>
            <person name="Banfield J.F."/>
        </authorList>
    </citation>
    <scope>NUCLEOTIDE SEQUENCE</scope>
    <source>
        <strain evidence="13">NC_groundwater_1520_Pr4_B-0.1um_53_5</strain>
    </source>
</reference>
<keyword evidence="3 9" id="KW-0436">Ligase</keyword>
<dbReference type="Pfam" id="PF00133">
    <property type="entry name" value="tRNA-synt_1"/>
    <property type="match status" value="2"/>
</dbReference>
<dbReference type="SUPFAM" id="SSF50677">
    <property type="entry name" value="ValRS/IleRS/LeuRS editing domain"/>
    <property type="match status" value="1"/>
</dbReference>
<dbReference type="EC" id="6.1.1.4" evidence="9"/>
<dbReference type="InterPro" id="IPR002300">
    <property type="entry name" value="aa-tRNA-synth_Ia"/>
</dbReference>
<comment type="caution">
    <text evidence="9">Lacks conserved residue(s) required for the propagation of feature annotation.</text>
</comment>
<dbReference type="AlphaFoldDB" id="A0A933IA66"/>
<dbReference type="PRINTS" id="PR00985">
    <property type="entry name" value="TRNASYNTHLEU"/>
</dbReference>
<dbReference type="InterPro" id="IPR014729">
    <property type="entry name" value="Rossmann-like_a/b/a_fold"/>
</dbReference>
<gene>
    <name evidence="9" type="primary">leuS</name>
    <name evidence="13" type="ORF">HY768_02795</name>
</gene>
<keyword evidence="4 9" id="KW-0547">Nucleotide-binding</keyword>
<feature type="short sequence motif" description="'KMSKS' region" evidence="9">
    <location>
        <begin position="622"/>
        <end position="626"/>
    </location>
</feature>
<dbReference type="Pfam" id="PF13603">
    <property type="entry name" value="tRNA-synt_1_2"/>
    <property type="match status" value="1"/>
</dbReference>
<comment type="caution">
    <text evidence="13">The sequence shown here is derived from an EMBL/GenBank/DDBJ whole genome shotgun (WGS) entry which is preliminary data.</text>
</comment>
<dbReference type="Gene3D" id="1.10.730.10">
    <property type="entry name" value="Isoleucyl-tRNA Synthetase, Domain 1"/>
    <property type="match status" value="1"/>
</dbReference>
<dbReference type="CDD" id="cd07958">
    <property type="entry name" value="Anticodon_Ia_Leu_BEm"/>
    <property type="match status" value="1"/>
</dbReference>
<dbReference type="FunFam" id="1.10.730.10:FF:000002">
    <property type="entry name" value="Leucine--tRNA ligase"/>
    <property type="match status" value="1"/>
</dbReference>
<dbReference type="InterPro" id="IPR025709">
    <property type="entry name" value="Leu_tRNA-synth_edit"/>
</dbReference>
<keyword evidence="7 9" id="KW-0030">Aminoacyl-tRNA synthetase</keyword>
<protein>
    <recommendedName>
        <fullName evidence="9">Leucine--tRNA ligase</fullName>
        <ecNumber evidence="9">6.1.1.4</ecNumber>
    </recommendedName>
    <alternativeName>
        <fullName evidence="9">Leucyl-tRNA synthetase</fullName>
        <shortName evidence="9">LeuRS</shortName>
    </alternativeName>
</protein>
<comment type="subcellular location">
    <subcellularLocation>
        <location evidence="9">Cytoplasm</location>
    </subcellularLocation>
</comment>
<keyword evidence="2 9" id="KW-0963">Cytoplasm</keyword>
<dbReference type="GO" id="GO:0006429">
    <property type="term" value="P:leucyl-tRNA aminoacylation"/>
    <property type="evidence" value="ECO:0007669"/>
    <property type="project" value="UniProtKB-UniRule"/>
</dbReference>
<dbReference type="Pfam" id="PF08264">
    <property type="entry name" value="Anticodon_1"/>
    <property type="match status" value="1"/>
</dbReference>
<evidence type="ECO:0000259" key="11">
    <source>
        <dbReference type="Pfam" id="PF08264"/>
    </source>
</evidence>
<dbReference type="GO" id="GO:0005524">
    <property type="term" value="F:ATP binding"/>
    <property type="evidence" value="ECO:0007669"/>
    <property type="project" value="UniProtKB-UniRule"/>
</dbReference>
<dbReference type="InterPro" id="IPR009008">
    <property type="entry name" value="Val/Leu/Ile-tRNA-synth_edit"/>
</dbReference>
<dbReference type="InterPro" id="IPR002302">
    <property type="entry name" value="Leu-tRNA-ligase"/>
</dbReference>
<evidence type="ECO:0000256" key="3">
    <source>
        <dbReference type="ARBA" id="ARBA00022598"/>
    </source>
</evidence>
<evidence type="ECO:0000256" key="5">
    <source>
        <dbReference type="ARBA" id="ARBA00022840"/>
    </source>
</evidence>
<dbReference type="GO" id="GO:0004823">
    <property type="term" value="F:leucine-tRNA ligase activity"/>
    <property type="evidence" value="ECO:0007669"/>
    <property type="project" value="UniProtKB-UniRule"/>
</dbReference>
<evidence type="ECO:0000256" key="6">
    <source>
        <dbReference type="ARBA" id="ARBA00022917"/>
    </source>
</evidence>
<evidence type="ECO:0000259" key="12">
    <source>
        <dbReference type="Pfam" id="PF13603"/>
    </source>
</evidence>
<evidence type="ECO:0000256" key="2">
    <source>
        <dbReference type="ARBA" id="ARBA00022490"/>
    </source>
</evidence>
<dbReference type="Proteomes" id="UP000736328">
    <property type="component" value="Unassembled WGS sequence"/>
</dbReference>
<evidence type="ECO:0000256" key="8">
    <source>
        <dbReference type="ARBA" id="ARBA00047469"/>
    </source>
</evidence>
<feature type="domain" description="Aminoacyl-tRNA synthetase class Ia" evidence="10">
    <location>
        <begin position="12"/>
        <end position="217"/>
    </location>
</feature>
<sequence length="870" mass="99692">MNFYDPKSIEPKWQTKWEEEKVFKTSDSSDKPKYYALEMFPYPSGSGLHVGHLKNYVPMDAFCRYKSMKGFNVLHPMGWDAFGQPAENAAVAAGRNPREMVPEYAANYKRTLKLAGCSYDWDREFSSSQPEFYRWTQWFFLLLYKKGLAYRATAPINWCPQCKTGLANEEVQEGRCWRCDSLVEKRPMMQWFFRITAYADRLLQDLDSLDWSAGMKEMQRDWIGRSEGAEVEFRIQNSEFRIQVFTTRPDTLFGATFMVLAPEHPLVKDITAPGKMAEVEAYIKKAKSETEMDRLNAERAKTGIFTGAYAVNPVNNKEIPVWIADYVMMGYGTGAIMCVPGHDARDFEFARKFNLPIIQVVSKNGKAYELAKAKPEEGIAVNSGQYDGLKTSEFKISITKWLEEQNIGHHTVNYRLRDWLISRQRYWGAPIPIVHCPKCGEVPVPEEQLPVTLPEVENYKPTGTGESPLAAIPEFVNTKCPKCGTDAKRETDTMGGYACSSWYFFRFADPNNDREFASKDKMAYWMPVDLYAGGIEHARSHLLYARFWTKVLYDEGYIGFQESFRILKNQGSLLAYTPGRKPKGSDGANPDEGSEKILDWIVLKPEDLEGFPKDQIVWRWARMSKSKGNVVTPEEIAHKYGVDSLRIFEMFVAPFEDDVQWSEESLNGSYRFLNRTWKWLDGALQHYRKDWREALPVETTGREAQVRRKLHQTIRKVGGHIDGFQFNTAIAALMELLNEIYDYWQPSEQGGKGNVNESVLSEILENMTLMLAPFAPHMAEELWEAIGGKGTIYKANWPIFDANIAKDNEITLVIQVNGKVRDKMVIPANSNEDIVKAKALENKKIEEYIRDKTIVKALVIQGKLINIVVK</sequence>
<dbReference type="InterPro" id="IPR009080">
    <property type="entry name" value="tRNAsynth_Ia_anticodon-bd"/>
</dbReference>
<evidence type="ECO:0000256" key="7">
    <source>
        <dbReference type="ARBA" id="ARBA00023146"/>
    </source>
</evidence>
<dbReference type="GO" id="GO:0002161">
    <property type="term" value="F:aminoacyl-tRNA deacylase activity"/>
    <property type="evidence" value="ECO:0007669"/>
    <property type="project" value="InterPro"/>
</dbReference>
<comment type="similarity">
    <text evidence="1 9">Belongs to the class-I aminoacyl-tRNA synthetase family.</text>
</comment>
<feature type="binding site" evidence="9">
    <location>
        <position position="625"/>
    </location>
    <ligand>
        <name>ATP</name>
        <dbReference type="ChEBI" id="CHEBI:30616"/>
    </ligand>
</feature>
<dbReference type="InterPro" id="IPR013155">
    <property type="entry name" value="M/V/L/I-tRNA-synth_anticd-bd"/>
</dbReference>
<dbReference type="Gene3D" id="3.40.50.620">
    <property type="entry name" value="HUPs"/>
    <property type="match status" value="2"/>
</dbReference>
<feature type="domain" description="Leucyl-tRNA synthetase editing" evidence="12">
    <location>
        <begin position="220"/>
        <end position="403"/>
    </location>
</feature>
<evidence type="ECO:0000313" key="14">
    <source>
        <dbReference type="Proteomes" id="UP000736328"/>
    </source>
</evidence>
<dbReference type="CDD" id="cd00812">
    <property type="entry name" value="LeuRS_core"/>
    <property type="match status" value="1"/>
</dbReference>
<dbReference type="FunFam" id="3.40.50.620:FF:000056">
    <property type="entry name" value="Leucine--tRNA ligase"/>
    <property type="match status" value="1"/>
</dbReference>
<accession>A0A933IA66</accession>
<dbReference type="NCBIfam" id="TIGR00396">
    <property type="entry name" value="leuS_bact"/>
    <property type="match status" value="1"/>
</dbReference>
<evidence type="ECO:0000313" key="13">
    <source>
        <dbReference type="EMBL" id="MBI4726147.1"/>
    </source>
</evidence>
<proteinExistence type="inferred from homology"/>
<evidence type="ECO:0000259" key="10">
    <source>
        <dbReference type="Pfam" id="PF00133"/>
    </source>
</evidence>
<evidence type="ECO:0000256" key="9">
    <source>
        <dbReference type="HAMAP-Rule" id="MF_00049"/>
    </source>
</evidence>
<organism evidence="13 14">
    <name type="scientific">candidate division TA06 bacterium</name>
    <dbReference type="NCBI Taxonomy" id="2250710"/>
    <lineage>
        <taxon>Bacteria</taxon>
        <taxon>Bacteria division TA06</taxon>
    </lineage>
</organism>
<dbReference type="FunFam" id="3.40.50.620:FF:000003">
    <property type="entry name" value="Leucine--tRNA ligase"/>
    <property type="match status" value="1"/>
</dbReference>
<evidence type="ECO:0000256" key="1">
    <source>
        <dbReference type="ARBA" id="ARBA00005594"/>
    </source>
</evidence>
<dbReference type="SUPFAM" id="SSF47323">
    <property type="entry name" value="Anticodon-binding domain of a subclass of class I aminoacyl-tRNA synthetases"/>
    <property type="match status" value="1"/>
</dbReference>
<comment type="catalytic activity">
    <reaction evidence="8 9">
        <text>tRNA(Leu) + L-leucine + ATP = L-leucyl-tRNA(Leu) + AMP + diphosphate</text>
        <dbReference type="Rhea" id="RHEA:11688"/>
        <dbReference type="Rhea" id="RHEA-COMP:9613"/>
        <dbReference type="Rhea" id="RHEA-COMP:9622"/>
        <dbReference type="ChEBI" id="CHEBI:30616"/>
        <dbReference type="ChEBI" id="CHEBI:33019"/>
        <dbReference type="ChEBI" id="CHEBI:57427"/>
        <dbReference type="ChEBI" id="CHEBI:78442"/>
        <dbReference type="ChEBI" id="CHEBI:78494"/>
        <dbReference type="ChEBI" id="CHEBI:456215"/>
        <dbReference type="EC" id="6.1.1.4"/>
    </reaction>
</comment>
<evidence type="ECO:0000256" key="4">
    <source>
        <dbReference type="ARBA" id="ARBA00022741"/>
    </source>
</evidence>
<keyword evidence="5 9" id="KW-0067">ATP-binding</keyword>